<proteinExistence type="predicted"/>
<dbReference type="STRING" id="1795827.A7P95_02615"/>
<feature type="binding site" evidence="2">
    <location>
        <begin position="238"/>
        <end position="239"/>
    </location>
    <ligand>
        <name>ATP</name>
        <dbReference type="ChEBI" id="CHEBI:30616"/>
    </ligand>
</feature>
<evidence type="ECO:0000256" key="2">
    <source>
        <dbReference type="PIRSR" id="PIRSR640198-2"/>
    </source>
</evidence>
<keyword evidence="2" id="KW-0547">Nucleotide-binding</keyword>
<reference evidence="6" key="1">
    <citation type="submission" date="2016-05" db="EMBL/GenBank/DDBJ databases">
        <title>Draft genome of Corynebacterium afermentans subsp. afermentans LCDC 88199T.</title>
        <authorList>
            <person name="Bernier A.-M."/>
            <person name="Bernard K."/>
        </authorList>
    </citation>
    <scope>NUCLEOTIDE SEQUENCE [LARGE SCALE GENOMIC DNA]</scope>
    <source>
        <strain evidence="6">NML02-A-017</strain>
    </source>
</reference>
<dbReference type="InterPro" id="IPR003812">
    <property type="entry name" value="Fido"/>
</dbReference>
<dbReference type="Proteomes" id="UP000077885">
    <property type="component" value="Unassembled WGS sequence"/>
</dbReference>
<sequence>MAPSFKHFDLRLINPSFDSELVDVLNELEVLRHLQLQGDVPPLIFLQLKAVFHMLESLGSARIEGNHTTLADYVESRLDSVSLPEDQLSEIRNIETAMRYIDDHLQAGDMISEHFIRELHVLAVQNLEREGDKTPGAYRQIPVSISQSFHLPPDQLLVPDYMKELVKFINQQDKPKYDLMKIALAHHRFGWIHPFCNGNGRTVRLLTYALLVKYGFNVKVGGRVLNPTAVFCNDRSQYYAMLGAADSGKPQDLEQWCIYVLSGISQELKKVDQLTQFSFLSEKILYPALRYSIDRKHITVEEEQILRMLIKKGEIKAGDLKVLFPSMSPNQRTYQIKKLVDKKFISPKGKGLRSYEPNFINSYLIRGIISSLKEQGFIGGID</sequence>
<keyword evidence="2" id="KW-0067">ATP-binding</keyword>
<accession>A0A1A9RZP8</accession>
<keyword evidence="6" id="KW-1185">Reference proteome</keyword>
<comment type="caution">
    <text evidence="5">The sequence shown here is derived from an EMBL/GenBank/DDBJ whole genome shotgun (WGS) entry which is preliminary data.</text>
</comment>
<dbReference type="PANTHER" id="PTHR13504:SF38">
    <property type="entry name" value="FIDO DOMAIN-CONTAINING PROTEIN"/>
    <property type="match status" value="1"/>
</dbReference>
<evidence type="ECO:0000256" key="1">
    <source>
        <dbReference type="PIRSR" id="PIRSR640198-1"/>
    </source>
</evidence>
<feature type="site" description="Important for autoinhibition of adenylyltransferase activity" evidence="3">
    <location>
        <position position="64"/>
    </location>
</feature>
<evidence type="ECO:0000313" key="5">
    <source>
        <dbReference type="EMBL" id="OAM29939.1"/>
    </source>
</evidence>
<dbReference type="InterPro" id="IPR040198">
    <property type="entry name" value="Fido_containing"/>
</dbReference>
<dbReference type="Gene3D" id="1.10.3290.10">
    <property type="entry name" value="Fido-like domain"/>
    <property type="match status" value="1"/>
</dbReference>
<dbReference type="GO" id="GO:0005524">
    <property type="term" value="F:ATP binding"/>
    <property type="evidence" value="ECO:0007669"/>
    <property type="project" value="UniProtKB-KW"/>
</dbReference>
<dbReference type="RefSeq" id="WP_067590742.1">
    <property type="nucleotide sequence ID" value="NZ_LXSL01000013.1"/>
</dbReference>
<evidence type="ECO:0000259" key="4">
    <source>
        <dbReference type="PROSITE" id="PS51459"/>
    </source>
</evidence>
<organism evidence="5 6">
    <name type="scientific">Eikenella longinqua</name>
    <dbReference type="NCBI Taxonomy" id="1795827"/>
    <lineage>
        <taxon>Bacteria</taxon>
        <taxon>Pseudomonadati</taxon>
        <taxon>Pseudomonadota</taxon>
        <taxon>Betaproteobacteria</taxon>
        <taxon>Neisseriales</taxon>
        <taxon>Neisseriaceae</taxon>
        <taxon>Eikenella</taxon>
    </lineage>
</organism>
<feature type="active site" evidence="1">
    <location>
        <position position="193"/>
    </location>
</feature>
<dbReference type="InterPro" id="IPR036597">
    <property type="entry name" value="Fido-like_dom_sf"/>
</dbReference>
<dbReference type="AlphaFoldDB" id="A0A1A9RZP8"/>
<evidence type="ECO:0000313" key="6">
    <source>
        <dbReference type="Proteomes" id="UP000077885"/>
    </source>
</evidence>
<dbReference type="PANTHER" id="PTHR13504">
    <property type="entry name" value="FIDO DOMAIN-CONTAINING PROTEIN DDB_G0283145"/>
    <property type="match status" value="1"/>
</dbReference>
<name>A0A1A9RZP8_9NEIS</name>
<dbReference type="Pfam" id="PF02661">
    <property type="entry name" value="Fic"/>
    <property type="match status" value="1"/>
</dbReference>
<feature type="domain" description="Fido" evidence="4">
    <location>
        <begin position="111"/>
        <end position="262"/>
    </location>
</feature>
<dbReference type="OrthoDB" id="9813719at2"/>
<dbReference type="PROSITE" id="PS51459">
    <property type="entry name" value="FIDO"/>
    <property type="match status" value="1"/>
</dbReference>
<protein>
    <submittedName>
        <fullName evidence="5">Cell filamentation protein Fic</fullName>
    </submittedName>
</protein>
<evidence type="ECO:0000256" key="3">
    <source>
        <dbReference type="PIRSR" id="PIRSR640198-3"/>
    </source>
</evidence>
<dbReference type="SUPFAM" id="SSF140931">
    <property type="entry name" value="Fic-like"/>
    <property type="match status" value="1"/>
</dbReference>
<dbReference type="EMBL" id="LXSL01000013">
    <property type="protein sequence ID" value="OAM29939.1"/>
    <property type="molecule type" value="Genomic_DNA"/>
</dbReference>
<gene>
    <name evidence="5" type="ORF">A7P95_02615</name>
</gene>